<dbReference type="OrthoDB" id="4664297at2759"/>
<dbReference type="AlphaFoldDB" id="A0A286UBQ6"/>
<organism evidence="1 2">
    <name type="scientific">Pyrrhoderma noxium</name>
    <dbReference type="NCBI Taxonomy" id="2282107"/>
    <lineage>
        <taxon>Eukaryota</taxon>
        <taxon>Fungi</taxon>
        <taxon>Dikarya</taxon>
        <taxon>Basidiomycota</taxon>
        <taxon>Agaricomycotina</taxon>
        <taxon>Agaricomycetes</taxon>
        <taxon>Hymenochaetales</taxon>
        <taxon>Hymenochaetaceae</taxon>
        <taxon>Pyrrhoderma</taxon>
    </lineage>
</organism>
<dbReference type="Proteomes" id="UP000217199">
    <property type="component" value="Unassembled WGS sequence"/>
</dbReference>
<dbReference type="Gene3D" id="2.60.120.620">
    <property type="entry name" value="q2cbj1_9rhob like domain"/>
    <property type="match status" value="1"/>
</dbReference>
<name>A0A286UBQ6_9AGAM</name>
<accession>A0A286UBQ6</accession>
<keyword evidence="2" id="KW-1185">Reference proteome</keyword>
<gene>
    <name evidence="1" type="ORF">PNOK_0706100</name>
</gene>
<evidence type="ECO:0000313" key="1">
    <source>
        <dbReference type="EMBL" id="PAV16997.1"/>
    </source>
</evidence>
<sequence length="340" mass="38708">MSRQYEQLTREDVDFFMSNGYVVIKDAFTQEKSAEWMNNMWVRLGMDPNDKTTWKQERTHMPAHNRELVHTFAPKAWAAIKDLLGGEERIDSPSSSWGDSFIVNLGTPELESEDIHIDPTDLDNWHVDGDFFVHFLDSPEQALLVIPVFAPISPRGGGTFIAPDGIGMIARYLSEHPEGVLPTGLSFTPSTSTFDDPKDHPEYWSHLKEIKKCTKFVEITGDTGDVVLMHPLMLHSASKNHTRVPRVITNPPVSLKEPFNFNRENPEDYSIVERKTLSELGVERLDFRITTERRRVVPARVARQNKMLEEEKKRLEQLKVNQAQVPVAPNDVVGQPIIVA</sequence>
<proteinExistence type="predicted"/>
<dbReference type="EMBL" id="NBII01000007">
    <property type="protein sequence ID" value="PAV16997.1"/>
    <property type="molecule type" value="Genomic_DNA"/>
</dbReference>
<evidence type="ECO:0008006" key="3">
    <source>
        <dbReference type="Google" id="ProtNLM"/>
    </source>
</evidence>
<dbReference type="InParanoid" id="A0A286UBQ6"/>
<reference evidence="1 2" key="1">
    <citation type="journal article" date="2017" name="Mol. Ecol.">
        <title>Comparative and population genomic landscape of Phellinus noxius: A hypervariable fungus causing root rot in trees.</title>
        <authorList>
            <person name="Chung C.L."/>
            <person name="Lee T.J."/>
            <person name="Akiba M."/>
            <person name="Lee H.H."/>
            <person name="Kuo T.H."/>
            <person name="Liu D."/>
            <person name="Ke H.M."/>
            <person name="Yokoi T."/>
            <person name="Roa M.B."/>
            <person name="Lu M.J."/>
            <person name="Chang Y.Y."/>
            <person name="Ann P.J."/>
            <person name="Tsai J.N."/>
            <person name="Chen C.Y."/>
            <person name="Tzean S.S."/>
            <person name="Ota Y."/>
            <person name="Hattori T."/>
            <person name="Sahashi N."/>
            <person name="Liou R.F."/>
            <person name="Kikuchi T."/>
            <person name="Tsai I.J."/>
        </authorList>
    </citation>
    <scope>NUCLEOTIDE SEQUENCE [LARGE SCALE GENOMIC DNA]</scope>
    <source>
        <strain evidence="1 2">FFPRI411160</strain>
    </source>
</reference>
<comment type="caution">
    <text evidence="1">The sequence shown here is derived from an EMBL/GenBank/DDBJ whole genome shotgun (WGS) entry which is preliminary data.</text>
</comment>
<evidence type="ECO:0000313" key="2">
    <source>
        <dbReference type="Proteomes" id="UP000217199"/>
    </source>
</evidence>
<protein>
    <recommendedName>
        <fullName evidence="3">Clavaminate synthase</fullName>
    </recommendedName>
</protein>
<dbReference type="SUPFAM" id="SSF51197">
    <property type="entry name" value="Clavaminate synthase-like"/>
    <property type="match status" value="1"/>
</dbReference>